<dbReference type="InterPro" id="IPR011051">
    <property type="entry name" value="RmlC_Cupin_sf"/>
</dbReference>
<dbReference type="EMBL" id="JQCA01000030">
    <property type="protein sequence ID" value="KRO04556.1"/>
    <property type="molecule type" value="Genomic_DNA"/>
</dbReference>
<keyword evidence="1" id="KW-0805">Transcription regulation</keyword>
<protein>
    <submittedName>
        <fullName evidence="5">Transcription regulator</fullName>
    </submittedName>
</protein>
<dbReference type="SUPFAM" id="SSF46689">
    <property type="entry name" value="Homeodomain-like"/>
    <property type="match status" value="1"/>
</dbReference>
<evidence type="ECO:0000313" key="5">
    <source>
        <dbReference type="EMBL" id="KRO04556.1"/>
    </source>
</evidence>
<dbReference type="PROSITE" id="PS01124">
    <property type="entry name" value="HTH_ARAC_FAMILY_2"/>
    <property type="match status" value="1"/>
</dbReference>
<keyword evidence="2" id="KW-0238">DNA-binding</keyword>
<dbReference type="SUPFAM" id="SSF51182">
    <property type="entry name" value="RmlC-like cupins"/>
    <property type="match status" value="1"/>
</dbReference>
<evidence type="ECO:0000313" key="6">
    <source>
        <dbReference type="Proteomes" id="UP000051906"/>
    </source>
</evidence>
<feature type="domain" description="HTH araC/xylS-type" evidence="4">
    <location>
        <begin position="221"/>
        <end position="321"/>
    </location>
</feature>
<dbReference type="InterPro" id="IPR018060">
    <property type="entry name" value="HTH_AraC"/>
</dbReference>
<dbReference type="OrthoDB" id="9816335at2"/>
<evidence type="ECO:0000259" key="4">
    <source>
        <dbReference type="PROSITE" id="PS01124"/>
    </source>
</evidence>
<dbReference type="PANTHER" id="PTHR43280:SF28">
    <property type="entry name" value="HTH-TYPE TRANSCRIPTIONAL ACTIVATOR RHAS"/>
    <property type="match status" value="1"/>
</dbReference>
<dbReference type="Gene3D" id="2.60.120.10">
    <property type="entry name" value="Jelly Rolls"/>
    <property type="match status" value="1"/>
</dbReference>
<dbReference type="STRING" id="616990.IV54_GL001056"/>
<sequence>MASRVLSQLLFRLNRVERYQKKTGQNFNYDNLDFIHHPIPRMPQFEFFQESNIAITKNNRFSYTPAHTHDFIEFNYMYSGSCIQYINDEPIKLRQHQLLVMDRDVVQRIDYAGQKDIIINILLRDTDEFAESAGYLKNSADTVSQFLYNAAKQDSPHNNFIIFDLSKNEVATKLLESLAIKGLEDTSNRNELLRLIFAALMLELPGTIRRRSISYTNPANDEFLPILRAISAEYQTVSLSELATRFGYNTNYLGDKIREMTGKSFKELIDRRRLAAAQNLMIRTSCSAAEICDIIGYKNNSSLFRLFKKYLDVTPSAYKAKVSHQRLITQPSLPEVRGHASRTPQN</sequence>
<gene>
    <name evidence="5" type="ORF">IV54_GL001056</name>
</gene>
<dbReference type="RefSeq" id="WP_057877841.1">
    <property type="nucleotide sequence ID" value="NZ_JQCA01000030.1"/>
</dbReference>
<evidence type="ECO:0000256" key="1">
    <source>
        <dbReference type="ARBA" id="ARBA00023015"/>
    </source>
</evidence>
<dbReference type="AlphaFoldDB" id="A0A0R2LWY0"/>
<dbReference type="GO" id="GO:0003700">
    <property type="term" value="F:DNA-binding transcription factor activity"/>
    <property type="evidence" value="ECO:0007669"/>
    <property type="project" value="InterPro"/>
</dbReference>
<reference evidence="5 6" key="1">
    <citation type="journal article" date="2015" name="Genome Announc.">
        <title>Expanding the biotechnology potential of lactobacilli through comparative genomics of 213 strains and associated genera.</title>
        <authorList>
            <person name="Sun Z."/>
            <person name="Harris H.M."/>
            <person name="McCann A."/>
            <person name="Guo C."/>
            <person name="Argimon S."/>
            <person name="Zhang W."/>
            <person name="Yang X."/>
            <person name="Jeffery I.B."/>
            <person name="Cooney J.C."/>
            <person name="Kagawa T.F."/>
            <person name="Liu W."/>
            <person name="Song Y."/>
            <person name="Salvetti E."/>
            <person name="Wrobel A."/>
            <person name="Rasinkangas P."/>
            <person name="Parkhill J."/>
            <person name="Rea M.C."/>
            <person name="O'Sullivan O."/>
            <person name="Ritari J."/>
            <person name="Douillard F.P."/>
            <person name="Paul Ross R."/>
            <person name="Yang R."/>
            <person name="Briner A.E."/>
            <person name="Felis G.E."/>
            <person name="de Vos W.M."/>
            <person name="Barrangou R."/>
            <person name="Klaenhammer T.R."/>
            <person name="Caufield P.W."/>
            <person name="Cui Y."/>
            <person name="Zhang H."/>
            <person name="O'Toole P.W."/>
        </authorList>
    </citation>
    <scope>NUCLEOTIDE SEQUENCE [LARGE SCALE GENOMIC DNA]</scope>
    <source>
        <strain evidence="5 6">DSM 22467</strain>
    </source>
</reference>
<keyword evidence="3" id="KW-0804">Transcription</keyword>
<dbReference type="InterPro" id="IPR009057">
    <property type="entry name" value="Homeodomain-like_sf"/>
</dbReference>
<dbReference type="SMART" id="SM00342">
    <property type="entry name" value="HTH_ARAC"/>
    <property type="match status" value="1"/>
</dbReference>
<accession>A0A0R2LWY0</accession>
<dbReference type="Gene3D" id="1.10.10.60">
    <property type="entry name" value="Homeodomain-like"/>
    <property type="match status" value="2"/>
</dbReference>
<dbReference type="Proteomes" id="UP000051906">
    <property type="component" value="Unassembled WGS sequence"/>
</dbReference>
<dbReference type="GO" id="GO:0043565">
    <property type="term" value="F:sequence-specific DNA binding"/>
    <property type="evidence" value="ECO:0007669"/>
    <property type="project" value="InterPro"/>
</dbReference>
<evidence type="ECO:0000256" key="2">
    <source>
        <dbReference type="ARBA" id="ARBA00023125"/>
    </source>
</evidence>
<dbReference type="Pfam" id="PF02311">
    <property type="entry name" value="AraC_binding"/>
    <property type="match status" value="1"/>
</dbReference>
<keyword evidence="6" id="KW-1185">Reference proteome</keyword>
<name>A0A0R2LWY0_9LACO</name>
<dbReference type="InterPro" id="IPR003313">
    <property type="entry name" value="AraC-bd"/>
</dbReference>
<dbReference type="Pfam" id="PF12833">
    <property type="entry name" value="HTH_18"/>
    <property type="match status" value="1"/>
</dbReference>
<evidence type="ECO:0000256" key="3">
    <source>
        <dbReference type="ARBA" id="ARBA00023163"/>
    </source>
</evidence>
<dbReference type="InterPro" id="IPR014710">
    <property type="entry name" value="RmlC-like_jellyroll"/>
</dbReference>
<organism evidence="5 6">
    <name type="scientific">Levilactobacillus paucivorans</name>
    <dbReference type="NCBI Taxonomy" id="616990"/>
    <lineage>
        <taxon>Bacteria</taxon>
        <taxon>Bacillati</taxon>
        <taxon>Bacillota</taxon>
        <taxon>Bacilli</taxon>
        <taxon>Lactobacillales</taxon>
        <taxon>Lactobacillaceae</taxon>
        <taxon>Levilactobacillus</taxon>
    </lineage>
</organism>
<comment type="caution">
    <text evidence="5">The sequence shown here is derived from an EMBL/GenBank/DDBJ whole genome shotgun (WGS) entry which is preliminary data.</text>
</comment>
<proteinExistence type="predicted"/>
<dbReference type="PATRIC" id="fig|616990.3.peg.1140"/>
<dbReference type="PANTHER" id="PTHR43280">
    <property type="entry name" value="ARAC-FAMILY TRANSCRIPTIONAL REGULATOR"/>
    <property type="match status" value="1"/>
</dbReference>